<reference evidence="7" key="1">
    <citation type="submission" date="2025-08" db="UniProtKB">
        <authorList>
            <consortium name="RefSeq"/>
        </authorList>
    </citation>
    <scope>IDENTIFICATION</scope>
    <source>
        <tissue evidence="7">Whole Larva</tissue>
    </source>
</reference>
<dbReference type="Pfam" id="PF16077">
    <property type="entry name" value="Spaetzle"/>
    <property type="match status" value="1"/>
</dbReference>
<evidence type="ECO:0000313" key="6">
    <source>
        <dbReference type="Proteomes" id="UP000695000"/>
    </source>
</evidence>
<dbReference type="RefSeq" id="XP_017772167.1">
    <property type="nucleotide sequence ID" value="XM_017916678.1"/>
</dbReference>
<evidence type="ECO:0000259" key="5">
    <source>
        <dbReference type="Pfam" id="PF16077"/>
    </source>
</evidence>
<sequence length="207" mass="24193">MKSLMLVLVLTAVVCVSHGQKSHSRRETKLTKRNKFLPKQHLEEYCVENVCNGTDNYPAKYISKLLMKSKGYQGYNGTVIELVENIGIQSRINYDVEKNMCTTRETLMYPRKAMNLDMQWKFIVQDEQYMRQAVHFEACSQKAKCFADSFIPNDYKTYCKTKRIAIRLLALTENGQINIDYFQMPAGCVCSYKTMKVTNKEYKNYNY</sequence>
<protein>
    <submittedName>
        <fullName evidence="7">Uncharacterized protein LOC108559407</fullName>
    </submittedName>
</protein>
<dbReference type="Gene3D" id="2.10.90.10">
    <property type="entry name" value="Cystine-knot cytokines"/>
    <property type="match status" value="1"/>
</dbReference>
<keyword evidence="2" id="KW-1015">Disulfide bond</keyword>
<accession>A0ABM1MC67</accession>
<feature type="signal peptide" evidence="4">
    <location>
        <begin position="1"/>
        <end position="19"/>
    </location>
</feature>
<dbReference type="InterPro" id="IPR052444">
    <property type="entry name" value="Spz/Toll_ligand-like"/>
</dbReference>
<keyword evidence="1 4" id="KW-0732">Signal</keyword>
<dbReference type="InterPro" id="IPR029034">
    <property type="entry name" value="Cystine-knot_cytokine"/>
</dbReference>
<feature type="chain" id="PRO_5045192352" evidence="4">
    <location>
        <begin position="20"/>
        <end position="207"/>
    </location>
</feature>
<dbReference type="GeneID" id="108559407"/>
<dbReference type="InterPro" id="IPR032104">
    <property type="entry name" value="Spaetzle"/>
</dbReference>
<keyword evidence="6" id="KW-1185">Reference proteome</keyword>
<name>A0ABM1MC67_NICVS</name>
<evidence type="ECO:0000256" key="1">
    <source>
        <dbReference type="ARBA" id="ARBA00022729"/>
    </source>
</evidence>
<proteinExistence type="predicted"/>
<dbReference type="Proteomes" id="UP000695000">
    <property type="component" value="Unplaced"/>
</dbReference>
<gene>
    <name evidence="7" type="primary">LOC108559407</name>
</gene>
<evidence type="ECO:0000256" key="2">
    <source>
        <dbReference type="ARBA" id="ARBA00023157"/>
    </source>
</evidence>
<evidence type="ECO:0000256" key="3">
    <source>
        <dbReference type="ARBA" id="ARBA00023180"/>
    </source>
</evidence>
<evidence type="ECO:0000256" key="4">
    <source>
        <dbReference type="SAM" id="SignalP"/>
    </source>
</evidence>
<dbReference type="PANTHER" id="PTHR23199">
    <property type="entry name" value="NEUROTROPHIN 1-RELATED"/>
    <property type="match status" value="1"/>
</dbReference>
<keyword evidence="3" id="KW-0325">Glycoprotein</keyword>
<organism evidence="6 7">
    <name type="scientific">Nicrophorus vespilloides</name>
    <name type="common">Boreal carrion beetle</name>
    <dbReference type="NCBI Taxonomy" id="110193"/>
    <lineage>
        <taxon>Eukaryota</taxon>
        <taxon>Metazoa</taxon>
        <taxon>Ecdysozoa</taxon>
        <taxon>Arthropoda</taxon>
        <taxon>Hexapoda</taxon>
        <taxon>Insecta</taxon>
        <taxon>Pterygota</taxon>
        <taxon>Neoptera</taxon>
        <taxon>Endopterygota</taxon>
        <taxon>Coleoptera</taxon>
        <taxon>Polyphaga</taxon>
        <taxon>Staphyliniformia</taxon>
        <taxon>Silphidae</taxon>
        <taxon>Nicrophorinae</taxon>
        <taxon>Nicrophorus</taxon>
    </lineage>
</organism>
<evidence type="ECO:0000313" key="7">
    <source>
        <dbReference type="RefSeq" id="XP_017772167.1"/>
    </source>
</evidence>
<dbReference type="PANTHER" id="PTHR23199:SF12">
    <property type="entry name" value="NEUROTROPHIN 1-RELATED"/>
    <property type="match status" value="1"/>
</dbReference>
<feature type="domain" description="Spaetzle" evidence="5">
    <location>
        <begin position="99"/>
        <end position="191"/>
    </location>
</feature>
<dbReference type="SUPFAM" id="SSF57501">
    <property type="entry name" value="Cystine-knot cytokines"/>
    <property type="match status" value="1"/>
</dbReference>